<keyword evidence="3" id="KW-1185">Reference proteome</keyword>
<feature type="transmembrane region" description="Helical" evidence="1">
    <location>
        <begin position="264"/>
        <end position="282"/>
    </location>
</feature>
<sequence length="427" mass="48518">MKSSLLNHFILILAEILFGSMLICVYYTLANDYFSLGLLLLILVPAAFLYLWLSEQYSDKGNNLFFIVVLPYILLTGILFGFPVILLIGLSLLLFWRSTVAIRNKDSEQTGYWLLMTFVIGGVLLFVAQMETTADSSQIVTIIILQIAVFLIGGFIRRLMPAETEQQEKKQFTKYFFYIIGGITVISGLLTAGMSVIKWLFNLLLEGVAAIGGLLAAPLFMWTEGREADVELQGLPEDTTQDLQNDIIFDAAEKSAREPFDPTILFYILFIASCIFLFYFVIKKSKAQLVAQSAENTAFSMTTSADEKVPKGKIQWNTSAPDHVIRKEIYQFEKYAAKLHLGRNDYEAIGEWFQRIGITDSRELISIYEKVRYGDQLGTQKEYKVFKEYITKKKAEMKKIHKQLEKEGKIPSNSIKSKVLSKFSSKK</sequence>
<reference evidence="2 3" key="1">
    <citation type="submission" date="2021-03" db="EMBL/GenBank/DDBJ databases">
        <title>The first data on the complete genome of the tetrodotoxin-producing bacterium.</title>
        <authorList>
            <person name="Melnikova D.I."/>
            <person name="Nijland R."/>
            <person name="Magarlamov T.Y."/>
        </authorList>
    </citation>
    <scope>NUCLEOTIDE SEQUENCE [LARGE SCALE GENOMIC DNA]</scope>
    <source>
        <strain evidence="2 3">1839</strain>
    </source>
</reference>
<gene>
    <name evidence="2" type="ORF">J1899_08630</name>
</gene>
<evidence type="ECO:0008006" key="4">
    <source>
        <dbReference type="Google" id="ProtNLM"/>
    </source>
</evidence>
<feature type="transmembrane region" description="Helical" evidence="1">
    <location>
        <begin position="110"/>
        <end position="127"/>
    </location>
</feature>
<evidence type="ECO:0000256" key="1">
    <source>
        <dbReference type="SAM" id="Phobius"/>
    </source>
</evidence>
<feature type="transmembrane region" description="Helical" evidence="1">
    <location>
        <begin position="176"/>
        <end position="196"/>
    </location>
</feature>
<dbReference type="RefSeq" id="WP_214478425.1">
    <property type="nucleotide sequence ID" value="NZ_CP071709.1"/>
</dbReference>
<keyword evidence="1" id="KW-1133">Transmembrane helix</keyword>
<feature type="transmembrane region" description="Helical" evidence="1">
    <location>
        <begin position="34"/>
        <end position="53"/>
    </location>
</feature>
<accession>A0ABX8FGF7</accession>
<keyword evidence="1" id="KW-0472">Membrane</keyword>
<organism evidence="2 3">
    <name type="scientific">Cytobacillus gottheilii</name>
    <dbReference type="NCBI Taxonomy" id="859144"/>
    <lineage>
        <taxon>Bacteria</taxon>
        <taxon>Bacillati</taxon>
        <taxon>Bacillota</taxon>
        <taxon>Bacilli</taxon>
        <taxon>Bacillales</taxon>
        <taxon>Bacillaceae</taxon>
        <taxon>Cytobacillus</taxon>
    </lineage>
</organism>
<name>A0ABX8FGF7_9BACI</name>
<dbReference type="Proteomes" id="UP000679247">
    <property type="component" value="Chromosome"/>
</dbReference>
<evidence type="ECO:0000313" key="2">
    <source>
        <dbReference type="EMBL" id="QVY63089.1"/>
    </source>
</evidence>
<dbReference type="EMBL" id="CP071709">
    <property type="protein sequence ID" value="QVY63089.1"/>
    <property type="molecule type" value="Genomic_DNA"/>
</dbReference>
<feature type="transmembrane region" description="Helical" evidence="1">
    <location>
        <begin position="65"/>
        <end position="90"/>
    </location>
</feature>
<feature type="transmembrane region" description="Helical" evidence="1">
    <location>
        <begin position="139"/>
        <end position="156"/>
    </location>
</feature>
<keyword evidence="1" id="KW-0812">Transmembrane</keyword>
<feature type="transmembrane region" description="Helical" evidence="1">
    <location>
        <begin position="9"/>
        <end position="28"/>
    </location>
</feature>
<proteinExistence type="predicted"/>
<protein>
    <recommendedName>
        <fullName evidence="4">DUF4129 domain-containing protein</fullName>
    </recommendedName>
</protein>
<evidence type="ECO:0000313" key="3">
    <source>
        <dbReference type="Proteomes" id="UP000679247"/>
    </source>
</evidence>